<dbReference type="InterPro" id="IPR016195">
    <property type="entry name" value="Pol/histidinol_Pase-like"/>
</dbReference>
<protein>
    <submittedName>
        <fullName evidence="1">TIGR00375 family protein</fullName>
    </submittedName>
</protein>
<dbReference type="InterPro" id="IPR010994">
    <property type="entry name" value="RuvA_2-like"/>
</dbReference>
<proteinExistence type="predicted"/>
<dbReference type="OrthoDB" id="9810135at2"/>
<keyword evidence="2" id="KW-1185">Reference proteome</keyword>
<organism evidence="1 2">
    <name type="scientific">Gracilibacillus kekensis</name>
    <dbReference type="NCBI Taxonomy" id="1027249"/>
    <lineage>
        <taxon>Bacteria</taxon>
        <taxon>Bacillati</taxon>
        <taxon>Bacillota</taxon>
        <taxon>Bacilli</taxon>
        <taxon>Bacillales</taxon>
        <taxon>Bacillaceae</taxon>
        <taxon>Gracilibacillus</taxon>
    </lineage>
</organism>
<name>A0A1M7PT19_9BACI</name>
<dbReference type="AlphaFoldDB" id="A0A1M7PT19"/>
<dbReference type="SUPFAM" id="SSF47781">
    <property type="entry name" value="RuvA domain 2-like"/>
    <property type="match status" value="1"/>
</dbReference>
<dbReference type="PANTHER" id="PTHR40084">
    <property type="entry name" value="PHOSPHOHYDROLASE, PHP FAMILY"/>
    <property type="match status" value="1"/>
</dbReference>
<dbReference type="SUPFAM" id="SSF89550">
    <property type="entry name" value="PHP domain-like"/>
    <property type="match status" value="1"/>
</dbReference>
<reference evidence="1 2" key="1">
    <citation type="submission" date="2016-11" db="EMBL/GenBank/DDBJ databases">
        <authorList>
            <person name="Jaros S."/>
            <person name="Januszkiewicz K."/>
            <person name="Wedrychowicz H."/>
        </authorList>
    </citation>
    <scope>NUCLEOTIDE SEQUENCE [LARGE SCALE GENOMIC DNA]</scope>
    <source>
        <strain evidence="1 2">CGMCC 1.10681</strain>
    </source>
</reference>
<dbReference type="STRING" id="1027249.SAMN05216179_2493"/>
<evidence type="ECO:0000313" key="1">
    <source>
        <dbReference type="EMBL" id="SHN20516.1"/>
    </source>
</evidence>
<dbReference type="Gene3D" id="3.20.20.140">
    <property type="entry name" value="Metal-dependent hydrolases"/>
    <property type="match status" value="1"/>
</dbReference>
<dbReference type="PANTHER" id="PTHR40084:SF1">
    <property type="entry name" value="PHOSPHOTRANSFERASE"/>
    <property type="match status" value="1"/>
</dbReference>
<accession>A0A1M7PT19</accession>
<sequence length="388" mass="43680">MLKDYFVDLHIHVGRNFLDKPVKITASKNLTITNIMEEASERKGIDVVGVIDCHAPAVQTEIKNAISQEKALELEYGGIRYRNTTLILGAEIEVYDDNCKGPIHVLCYFPYLKNMEQFTNWLSQRMKNIELSSQRYYGSAIDLQKKTRDLDGLFIPAHVFTPFKSLFGKGVSRSLEEVLDPNLIDAIELGLSSDTKMADQITELHSFPYVTNSDAHSLGKMAREYQLMYLEKPNFNELKLALTKRSNRKIKENFGMNPKLGKYHATACANCLSKMEEGKPCPSCNSMKFVKGVSDRIQELASSKKVVTDRPNYTYQVPLEYLPGLGPKTMETLLQHFGTEMNIIHYVPVEALIKVVGNKLAAMIINLRDGKVNLSEGGGGRYGKVLKN</sequence>
<dbReference type="RefSeq" id="WP_073202158.1">
    <property type="nucleotide sequence ID" value="NZ_FRCZ01000004.1"/>
</dbReference>
<evidence type="ECO:0000313" key="2">
    <source>
        <dbReference type="Proteomes" id="UP000184184"/>
    </source>
</evidence>
<dbReference type="EMBL" id="FRCZ01000004">
    <property type="protein sequence ID" value="SHN20516.1"/>
    <property type="molecule type" value="Genomic_DNA"/>
</dbReference>
<dbReference type="Gene3D" id="1.10.150.20">
    <property type="entry name" value="5' to 3' exonuclease, C-terminal subdomain"/>
    <property type="match status" value="1"/>
</dbReference>
<dbReference type="CDD" id="cd19067">
    <property type="entry name" value="PfuEndoQ-like"/>
    <property type="match status" value="1"/>
</dbReference>
<dbReference type="Proteomes" id="UP000184184">
    <property type="component" value="Unassembled WGS sequence"/>
</dbReference>
<gene>
    <name evidence="1" type="ORF">SAMN05216179_2493</name>
</gene>